<evidence type="ECO:0000313" key="3">
    <source>
        <dbReference type="Proteomes" id="UP000232828"/>
    </source>
</evidence>
<name>S0BC26_9NIDO</name>
<gene>
    <name evidence="2" type="primary">ORF2b</name>
</gene>
<dbReference type="GO" id="GO:0019013">
    <property type="term" value="C:viral nucleocapsid"/>
    <property type="evidence" value="ECO:0007669"/>
    <property type="project" value="UniProtKB-KW"/>
</dbReference>
<organism evidence="2 3">
    <name type="scientific">Dak Nong virus</name>
    <dbReference type="NCBI Taxonomy" id="1238455"/>
    <lineage>
        <taxon>Viruses</taxon>
        <taxon>Riboviria</taxon>
        <taxon>Orthornavirae</taxon>
        <taxon>Pisuviricota</taxon>
        <taxon>Pisoniviricetes</taxon>
        <taxon>Nidovirales</taxon>
        <taxon>Mesnidovirineae</taxon>
        <taxon>Mesoniviridae</taxon>
        <taxon>Hexponivirinae</taxon>
        <taxon>Alphamesonivirus</taxon>
        <taxon>Karsalivirus</taxon>
        <taxon>Alphamesonivirus daknongense</taxon>
    </lineage>
</organism>
<proteinExistence type="predicted"/>
<feature type="compositionally biased region" description="Polar residues" evidence="1">
    <location>
        <begin position="75"/>
        <end position="84"/>
    </location>
</feature>
<sequence length="222" mass="25010">MSANASTSNNASAQQGTSKPRQTKISNNGNAQAQKPQRQGKQQNNAKQQNSPKQQNKSQQKQQNGPNQQTRPKRTQPNSAQNMQPKAKKPIATGPNYTETDGKLYKIGKEFDARNHMGWRKNEKTGSTIQFLFKPKMASRIDQVYYRNQFEDPDHFIHTFGVGVFVQDSTLERNAVFNHQKLTDEEKDEYLRKLSDAFNAILLRTRQAFGSGALPALTVDAA</sequence>
<dbReference type="GeneID" id="37616454"/>
<protein>
    <submittedName>
        <fullName evidence="2">Nucleocapsid protein</fullName>
    </submittedName>
</protein>
<dbReference type="EMBL" id="AB753015">
    <property type="protein sequence ID" value="BAN58310.1"/>
    <property type="molecule type" value="Genomic_RNA"/>
</dbReference>
<keyword evidence="3" id="KW-1185">Reference proteome</keyword>
<dbReference type="RefSeq" id="YP_009505592.1">
    <property type="nucleotide sequence ID" value="NC_038297.1"/>
</dbReference>
<feature type="region of interest" description="Disordered" evidence="1">
    <location>
        <begin position="1"/>
        <end position="100"/>
    </location>
</feature>
<dbReference type="KEGG" id="vg:37616454"/>
<evidence type="ECO:0000313" key="2">
    <source>
        <dbReference type="EMBL" id="BAN58310.1"/>
    </source>
</evidence>
<feature type="compositionally biased region" description="Polar residues" evidence="1">
    <location>
        <begin position="14"/>
        <end position="30"/>
    </location>
</feature>
<reference evidence="2 3" key="1">
    <citation type="journal article" date="2013" name="Arch. Virol.">
        <title>Characterization of Dak Nong virus, an insect nidovirus isolated from Culex mosquitoes in Vietnam.</title>
        <authorList>
            <person name="Kuwata R."/>
            <person name="Satho T."/>
            <person name="Isawa H."/>
            <person name="Yen N.T."/>
            <person name="Phong T.V."/>
            <person name="Nga P.T."/>
            <person name="Kurashige T."/>
            <person name="Hiramatsu Y."/>
            <person name="Fukumitsu Y."/>
            <person name="Hoshino K."/>
            <person name="Sasaki T."/>
            <person name="Kobayashi M."/>
            <person name="Mizutani T."/>
            <person name="Sawabe K."/>
        </authorList>
    </citation>
    <scope>NUCLEOTIDE SEQUENCE [LARGE SCALE GENOMIC DNA]</scope>
    <source>
        <strain evidence="2 3">HL30</strain>
    </source>
</reference>
<evidence type="ECO:0000256" key="1">
    <source>
        <dbReference type="SAM" id="MobiDB-lite"/>
    </source>
</evidence>
<feature type="compositionally biased region" description="Low complexity" evidence="1">
    <location>
        <begin position="31"/>
        <end position="69"/>
    </location>
</feature>
<dbReference type="OrthoDB" id="13544at10239"/>
<feature type="compositionally biased region" description="Low complexity" evidence="1">
    <location>
        <begin position="1"/>
        <end position="13"/>
    </location>
</feature>
<dbReference type="Proteomes" id="UP000232828">
    <property type="component" value="Segment"/>
</dbReference>
<keyword evidence="2" id="KW-0543">Viral nucleoprotein</keyword>
<keyword evidence="2" id="KW-0946">Virion</keyword>
<accession>S0BC26</accession>